<dbReference type="SUPFAM" id="SSF53901">
    <property type="entry name" value="Thiolase-like"/>
    <property type="match status" value="2"/>
</dbReference>
<evidence type="ECO:0000256" key="7">
    <source>
        <dbReference type="RuleBase" id="RU003557"/>
    </source>
</evidence>
<dbReference type="InterPro" id="IPR016039">
    <property type="entry name" value="Thiolase-like"/>
</dbReference>
<evidence type="ECO:0000256" key="4">
    <source>
        <dbReference type="ARBA" id="ARBA00023315"/>
    </source>
</evidence>
<dbReference type="GO" id="GO:0006635">
    <property type="term" value="P:fatty acid beta-oxidation"/>
    <property type="evidence" value="ECO:0007669"/>
    <property type="project" value="TreeGrafter"/>
</dbReference>
<dbReference type="Gene3D" id="3.40.47.10">
    <property type="match status" value="1"/>
</dbReference>
<dbReference type="PROSITE" id="PS00737">
    <property type="entry name" value="THIOLASE_2"/>
    <property type="match status" value="1"/>
</dbReference>
<evidence type="ECO:0000313" key="11">
    <source>
        <dbReference type="Proteomes" id="UP000198534"/>
    </source>
</evidence>
<dbReference type="PANTHER" id="PTHR43853">
    <property type="entry name" value="3-KETOACYL-COA THIOLASE, PEROXISOMAL"/>
    <property type="match status" value="1"/>
</dbReference>
<feature type="active site" description="Proton acceptor" evidence="6">
    <location>
        <position position="348"/>
    </location>
</feature>
<evidence type="ECO:0000256" key="3">
    <source>
        <dbReference type="ARBA" id="ARBA00022679"/>
    </source>
</evidence>
<dbReference type="Proteomes" id="UP000198534">
    <property type="component" value="Unassembled WGS sequence"/>
</dbReference>
<evidence type="ECO:0000256" key="2">
    <source>
        <dbReference type="ARBA" id="ARBA00010982"/>
    </source>
</evidence>
<feature type="active site" description="Proton acceptor" evidence="6">
    <location>
        <position position="378"/>
    </location>
</feature>
<evidence type="ECO:0000256" key="5">
    <source>
        <dbReference type="ARBA" id="ARBA00024073"/>
    </source>
</evidence>
<dbReference type="STRING" id="1048340.SAMN05444487_10655"/>
<organism evidence="10 11">
    <name type="scientific">Marininema mesophilum</name>
    <dbReference type="NCBI Taxonomy" id="1048340"/>
    <lineage>
        <taxon>Bacteria</taxon>
        <taxon>Bacillati</taxon>
        <taxon>Bacillota</taxon>
        <taxon>Bacilli</taxon>
        <taxon>Bacillales</taxon>
        <taxon>Thermoactinomycetaceae</taxon>
        <taxon>Marininema</taxon>
    </lineage>
</organism>
<dbReference type="InterPro" id="IPR020613">
    <property type="entry name" value="Thiolase_CS"/>
</dbReference>
<dbReference type="InterPro" id="IPR020617">
    <property type="entry name" value="Thiolase_C"/>
</dbReference>
<feature type="active site" description="Acyl-thioester intermediate" evidence="6">
    <location>
        <position position="91"/>
    </location>
</feature>
<dbReference type="OrthoDB" id="2379477at2"/>
<dbReference type="InterPro" id="IPR002155">
    <property type="entry name" value="Thiolase"/>
</dbReference>
<evidence type="ECO:0000313" key="10">
    <source>
        <dbReference type="EMBL" id="SDW77092.1"/>
    </source>
</evidence>
<feature type="domain" description="Thiolase N-terminal" evidence="8">
    <location>
        <begin position="5"/>
        <end position="262"/>
    </location>
</feature>
<dbReference type="CDD" id="cd00751">
    <property type="entry name" value="thiolase"/>
    <property type="match status" value="1"/>
</dbReference>
<dbReference type="InterPro" id="IPR020616">
    <property type="entry name" value="Thiolase_N"/>
</dbReference>
<reference evidence="10 11" key="1">
    <citation type="submission" date="2016-10" db="EMBL/GenBank/DDBJ databases">
        <authorList>
            <person name="de Groot N.N."/>
        </authorList>
    </citation>
    <scope>NUCLEOTIDE SEQUENCE [LARGE SCALE GENOMIC DNA]</scope>
    <source>
        <strain evidence="10 11">DSM 45610</strain>
    </source>
</reference>
<dbReference type="NCBIfam" id="TIGR01930">
    <property type="entry name" value="AcCoA-C-Actrans"/>
    <property type="match status" value="1"/>
</dbReference>
<dbReference type="GO" id="GO:0005737">
    <property type="term" value="C:cytoplasm"/>
    <property type="evidence" value="ECO:0007669"/>
    <property type="project" value="UniProtKB-ARBA"/>
</dbReference>
<dbReference type="AlphaFoldDB" id="A0A1H2W8X0"/>
<dbReference type="PROSITE" id="PS00099">
    <property type="entry name" value="THIOLASE_3"/>
    <property type="match status" value="1"/>
</dbReference>
<dbReference type="InterPro" id="IPR020610">
    <property type="entry name" value="Thiolase_AS"/>
</dbReference>
<dbReference type="FunFam" id="3.40.47.10:FF:000010">
    <property type="entry name" value="Acetyl-CoA acetyltransferase (Thiolase)"/>
    <property type="match status" value="1"/>
</dbReference>
<comment type="similarity">
    <text evidence="2 7">Belongs to the thiolase-like superfamily. Thiolase family.</text>
</comment>
<dbReference type="EMBL" id="FNNQ01000006">
    <property type="protein sequence ID" value="SDW77092.1"/>
    <property type="molecule type" value="Genomic_DNA"/>
</dbReference>
<evidence type="ECO:0000259" key="8">
    <source>
        <dbReference type="Pfam" id="PF00108"/>
    </source>
</evidence>
<comment type="pathway">
    <text evidence="1">Lipid metabolism.</text>
</comment>
<proteinExistence type="inferred from homology"/>
<evidence type="ECO:0000256" key="1">
    <source>
        <dbReference type="ARBA" id="ARBA00005189"/>
    </source>
</evidence>
<dbReference type="PROSITE" id="PS00098">
    <property type="entry name" value="THIOLASE_1"/>
    <property type="match status" value="1"/>
</dbReference>
<gene>
    <name evidence="10" type="ORF">SAMN05444487_10655</name>
</gene>
<feature type="domain" description="Thiolase C-terminal" evidence="9">
    <location>
        <begin position="270"/>
        <end position="390"/>
    </location>
</feature>
<dbReference type="GO" id="GO:0003988">
    <property type="term" value="F:acetyl-CoA C-acyltransferase activity"/>
    <property type="evidence" value="ECO:0007669"/>
    <property type="project" value="UniProtKB-EC"/>
</dbReference>
<dbReference type="EC" id="2.3.1.16" evidence="5"/>
<dbReference type="PIRSF" id="PIRSF000429">
    <property type="entry name" value="Ac-CoA_Ac_transf"/>
    <property type="match status" value="1"/>
</dbReference>
<dbReference type="Pfam" id="PF00108">
    <property type="entry name" value="Thiolase_N"/>
    <property type="match status" value="1"/>
</dbReference>
<keyword evidence="4 7" id="KW-0012">Acyltransferase</keyword>
<keyword evidence="11" id="KW-1185">Reference proteome</keyword>
<accession>A0A1H2W8X0</accession>
<name>A0A1H2W8X0_9BACL</name>
<sequence length="393" mass="41623">MREAVIVAAARTAVGKAPRGTLKDTRPDDLGAAVIEDLMRRAPQLDPKEIEDVILGCSFPEGEQGMNLARVVAVRAGLPNTAAGLTVNRFCSSGLQSIAIAAEKIMCGFADVVIAGGVESMSQVPMGGYKPAPNPWLMDNAPEVYMSMGHTAEEVAKRYEVSREDQDAFALRSHQRALKAIEEGKFKDEIVPIKVKKRYVDEKGKFKEEEFIFDTDEGPRKGGSMETLAKLKPAFRVGGSVTAGNSSQTSDGAAGVIVMSREKADELGIKPIAIFRSFCVGGVDPDVMGIGPIVAIPKALEKAGITLDQIDLIELNEAFASQAIQVSRHLGLNQDIVNVNGGAVALGHPLGCSGAKLTVTLLNELKRRNGKYGLVSMCIGGGMGAAGVIEMVS</sequence>
<evidence type="ECO:0000256" key="6">
    <source>
        <dbReference type="PIRSR" id="PIRSR000429-1"/>
    </source>
</evidence>
<dbReference type="InterPro" id="IPR050215">
    <property type="entry name" value="Thiolase-like_sf_Thiolase"/>
</dbReference>
<evidence type="ECO:0000259" key="9">
    <source>
        <dbReference type="Pfam" id="PF02803"/>
    </source>
</evidence>
<dbReference type="Pfam" id="PF02803">
    <property type="entry name" value="Thiolase_C"/>
    <property type="match status" value="1"/>
</dbReference>
<dbReference type="RefSeq" id="WP_091738505.1">
    <property type="nucleotide sequence ID" value="NZ_FNNQ01000006.1"/>
</dbReference>
<dbReference type="PANTHER" id="PTHR43853:SF21">
    <property type="entry name" value="STEROID 3-KETOACYL-COA THIOLASE"/>
    <property type="match status" value="1"/>
</dbReference>
<keyword evidence="3 7" id="KW-0808">Transferase</keyword>
<protein>
    <recommendedName>
        <fullName evidence="5">acetyl-CoA C-acyltransferase</fullName>
        <ecNumber evidence="5">2.3.1.16</ecNumber>
    </recommendedName>
</protein>
<dbReference type="GO" id="GO:0010124">
    <property type="term" value="P:phenylacetate catabolic process"/>
    <property type="evidence" value="ECO:0007669"/>
    <property type="project" value="TreeGrafter"/>
</dbReference>
<dbReference type="InterPro" id="IPR020615">
    <property type="entry name" value="Thiolase_acyl_enz_int_AS"/>
</dbReference>